<dbReference type="Gene3D" id="3.40.50.300">
    <property type="entry name" value="P-loop containing nucleotide triphosphate hydrolases"/>
    <property type="match status" value="1"/>
</dbReference>
<sequence length="213" mass="25100">MKKLNYIFIKDTFGNCIEKPIKFNDIEFDMILLMGKKGVGKDTCGEYISKKIGWKTFALAKPVKDIAKIAFHLTEEQVNDNQLKEQQISHLYNRTPRIIMQMIYKELFTESLSKIFPEYGKLFFIHHMERQLDTINKSPKIIITDLRSPEYASYLKNKYKTLIIKIIRNSNDAKDSHISETEIDNFYSFDYLIENDGCLNELYSKLDLLFLKI</sequence>
<reference evidence="1" key="1">
    <citation type="journal article" date="2020" name="Nature">
        <title>Giant virus diversity and host interactions through global metagenomics.</title>
        <authorList>
            <person name="Schulz F."/>
            <person name="Roux S."/>
            <person name="Paez-Espino D."/>
            <person name="Jungbluth S."/>
            <person name="Walsh D.A."/>
            <person name="Denef V.J."/>
            <person name="McMahon K.D."/>
            <person name="Konstantinidis K.T."/>
            <person name="Eloe-Fadrosh E.A."/>
            <person name="Kyrpides N.C."/>
            <person name="Woyke T."/>
        </authorList>
    </citation>
    <scope>NUCLEOTIDE SEQUENCE</scope>
    <source>
        <strain evidence="1">GVMAG-S-1014582-52</strain>
    </source>
</reference>
<protein>
    <recommendedName>
        <fullName evidence="2">Deoxynucleoside monophosphate kinase</fullName>
    </recommendedName>
</protein>
<dbReference type="EMBL" id="MN740556">
    <property type="protein sequence ID" value="QHU33012.1"/>
    <property type="molecule type" value="Genomic_DNA"/>
</dbReference>
<evidence type="ECO:0008006" key="2">
    <source>
        <dbReference type="Google" id="ProtNLM"/>
    </source>
</evidence>
<dbReference type="Pfam" id="PF21448">
    <property type="entry name" value="DNMK"/>
    <property type="match status" value="2"/>
</dbReference>
<dbReference type="AlphaFoldDB" id="A0A6C0LUU8"/>
<proteinExistence type="predicted"/>
<name>A0A6C0LUU8_9ZZZZ</name>
<accession>A0A6C0LUU8</accession>
<evidence type="ECO:0000313" key="1">
    <source>
        <dbReference type="EMBL" id="QHU33012.1"/>
    </source>
</evidence>
<dbReference type="InterPro" id="IPR048444">
    <property type="entry name" value="DNMK"/>
</dbReference>
<organism evidence="1">
    <name type="scientific">viral metagenome</name>
    <dbReference type="NCBI Taxonomy" id="1070528"/>
    <lineage>
        <taxon>unclassified sequences</taxon>
        <taxon>metagenomes</taxon>
        <taxon>organismal metagenomes</taxon>
    </lineage>
</organism>
<dbReference type="SUPFAM" id="SSF52540">
    <property type="entry name" value="P-loop containing nucleoside triphosphate hydrolases"/>
    <property type="match status" value="1"/>
</dbReference>
<dbReference type="InterPro" id="IPR027417">
    <property type="entry name" value="P-loop_NTPase"/>
</dbReference>